<keyword evidence="8" id="KW-1185">Reference proteome</keyword>
<dbReference type="CDD" id="cd07205">
    <property type="entry name" value="Pat_PNPLA6_PNPLA7_NTE1_like"/>
    <property type="match status" value="1"/>
</dbReference>
<accession>A0A1M5I9B7</accession>
<dbReference type="Pfam" id="PF19143">
    <property type="entry name" value="Omp85_2"/>
    <property type="match status" value="1"/>
</dbReference>
<evidence type="ECO:0000313" key="8">
    <source>
        <dbReference type="Proteomes" id="UP000184041"/>
    </source>
</evidence>
<evidence type="ECO:0000256" key="1">
    <source>
        <dbReference type="ARBA" id="ARBA00022801"/>
    </source>
</evidence>
<evidence type="ECO:0000256" key="4">
    <source>
        <dbReference type="PROSITE-ProRule" id="PRU01161"/>
    </source>
</evidence>
<dbReference type="AlphaFoldDB" id="A0A1M5I9B7"/>
<dbReference type="PANTHER" id="PTHR14226:SF76">
    <property type="entry name" value="NTE FAMILY PROTEIN RSSA"/>
    <property type="match status" value="1"/>
</dbReference>
<dbReference type="InterPro" id="IPR043864">
    <property type="entry name" value="Omp85-like_dom"/>
</dbReference>
<dbReference type="Proteomes" id="UP000184041">
    <property type="component" value="Unassembled WGS sequence"/>
</dbReference>
<proteinExistence type="predicted"/>
<evidence type="ECO:0000256" key="3">
    <source>
        <dbReference type="ARBA" id="ARBA00023098"/>
    </source>
</evidence>
<evidence type="ECO:0000313" key="7">
    <source>
        <dbReference type="EMBL" id="SHG24373.1"/>
    </source>
</evidence>
<evidence type="ECO:0000259" key="6">
    <source>
        <dbReference type="PROSITE" id="PS51635"/>
    </source>
</evidence>
<gene>
    <name evidence="7" type="ORF">SAMN05443144_12261</name>
</gene>
<dbReference type="EMBL" id="FQUS01000022">
    <property type="protein sequence ID" value="SHG24373.1"/>
    <property type="molecule type" value="Genomic_DNA"/>
</dbReference>
<dbReference type="PROSITE" id="PS51635">
    <property type="entry name" value="PNPLA"/>
    <property type="match status" value="1"/>
</dbReference>
<dbReference type="GO" id="GO:0016787">
    <property type="term" value="F:hydrolase activity"/>
    <property type="evidence" value="ECO:0007669"/>
    <property type="project" value="UniProtKB-UniRule"/>
</dbReference>
<feature type="region of interest" description="Disordered" evidence="5">
    <location>
        <begin position="1"/>
        <end position="24"/>
    </location>
</feature>
<organism evidence="7 8">
    <name type="scientific">Fodinibius roseus</name>
    <dbReference type="NCBI Taxonomy" id="1194090"/>
    <lineage>
        <taxon>Bacteria</taxon>
        <taxon>Pseudomonadati</taxon>
        <taxon>Balneolota</taxon>
        <taxon>Balneolia</taxon>
        <taxon>Balneolales</taxon>
        <taxon>Balneolaceae</taxon>
        <taxon>Fodinibius</taxon>
    </lineage>
</organism>
<feature type="domain" description="PNPLA" evidence="6">
    <location>
        <begin position="34"/>
        <end position="224"/>
    </location>
</feature>
<feature type="short sequence motif" description="DGA/G" evidence="4">
    <location>
        <begin position="211"/>
        <end position="213"/>
    </location>
</feature>
<dbReference type="InterPro" id="IPR050301">
    <property type="entry name" value="NTE"/>
</dbReference>
<sequence length="735" mass="81447">MSVVSPVRGQQGWSTESEADVDEIADRDPPRIGLALSGGGAKGFAHIGVLKVLEEAGIRPDVVTGTSMGSVIGGLYAIGYTPAMLEDIALSNNWEEFFSNRAPRQYQSIYQKTNHSQNLLTFPFRDGSVRLPRGLIKGQKIAMLLYRLTEPYHGVSDFRNLPIPFASIATDLATGEAVRMDRGYLPDVIRASIAIPSIFEPVKIGSSSYIDGGVARNIPASDARALGADFVISSDVSSPLSPPDSLHSFVNILWQAVGFTMEASNSRQLELTDLHIRPEVDGYTTFDFDEAARLIKKGEQAARRMLPRLRALADSVSRSPQMTILPPFVQQADTLLIRQINVRGSNAYLRDRLKNSLRIKTPTRHSLSELEYKLNRIYNSGSFTDLISYRLQELPDRSGYLLNIDITTETQQTVGFGARYDSQYKASLLFSGTFNQIITPGDALITDLRLGEQLQLQGTYFLPLSFYPKTDLTLTGGATRMPIDIFSNEQRVSAVDMEQLSFSPQLRVEIMPQLFFGVGPHFEAYNLNEAIGETIFLDNINGLITAQMLLYGDSFDHAYFPSRGHKLLVKSDYSDGRWGSSRTFLQLTADWEARFPVSDRFSLLSRLTAGRTITYSSTLPLHYRFFGGGAVPVSIFRERQFPVLGYEVQQLSGENIRALQVGAQLRFPGRTFLKMTWNAANLSNDTGWELDPSAFKSGFGLSGGTQTIIGPVELTLMTPAFEGPYALRINVGYAF</sequence>
<feature type="active site" description="Proton acceptor" evidence="4">
    <location>
        <position position="211"/>
    </location>
</feature>
<keyword evidence="3 4" id="KW-0443">Lipid metabolism</keyword>
<reference evidence="7 8" key="1">
    <citation type="submission" date="2016-11" db="EMBL/GenBank/DDBJ databases">
        <authorList>
            <person name="Jaros S."/>
            <person name="Januszkiewicz K."/>
            <person name="Wedrychowicz H."/>
        </authorList>
    </citation>
    <scope>NUCLEOTIDE SEQUENCE [LARGE SCALE GENOMIC DNA]</scope>
    <source>
        <strain evidence="7 8">DSM 21986</strain>
    </source>
</reference>
<dbReference type="Pfam" id="PF01734">
    <property type="entry name" value="Patatin"/>
    <property type="match status" value="1"/>
</dbReference>
<evidence type="ECO:0000256" key="5">
    <source>
        <dbReference type="SAM" id="MobiDB-lite"/>
    </source>
</evidence>
<keyword evidence="1 4" id="KW-0378">Hydrolase</keyword>
<feature type="short sequence motif" description="GXGXXG" evidence="4">
    <location>
        <begin position="38"/>
        <end position="43"/>
    </location>
</feature>
<dbReference type="Gene3D" id="2.40.160.50">
    <property type="entry name" value="membrane protein fhac: a member of the omp85/tpsb transporter family"/>
    <property type="match status" value="1"/>
</dbReference>
<name>A0A1M5I9B7_9BACT</name>
<protein>
    <submittedName>
        <fullName evidence="7">NTE family protein</fullName>
    </submittedName>
</protein>
<dbReference type="Gene3D" id="3.40.1090.10">
    <property type="entry name" value="Cytosolic phospholipase A2 catalytic domain"/>
    <property type="match status" value="2"/>
</dbReference>
<keyword evidence="2 4" id="KW-0442">Lipid degradation</keyword>
<evidence type="ECO:0000256" key="2">
    <source>
        <dbReference type="ARBA" id="ARBA00022963"/>
    </source>
</evidence>
<feature type="active site" description="Nucleophile" evidence="4">
    <location>
        <position position="67"/>
    </location>
</feature>
<feature type="short sequence motif" description="GXSXG" evidence="4">
    <location>
        <begin position="65"/>
        <end position="69"/>
    </location>
</feature>
<dbReference type="SUPFAM" id="SSF52151">
    <property type="entry name" value="FabD/lysophospholipase-like"/>
    <property type="match status" value="1"/>
</dbReference>
<dbReference type="STRING" id="1194090.SAMN05443144_12261"/>
<dbReference type="GO" id="GO:0016042">
    <property type="term" value="P:lipid catabolic process"/>
    <property type="evidence" value="ECO:0007669"/>
    <property type="project" value="UniProtKB-UniRule"/>
</dbReference>
<dbReference type="InterPro" id="IPR016035">
    <property type="entry name" value="Acyl_Trfase/lysoPLipase"/>
</dbReference>
<dbReference type="InterPro" id="IPR002641">
    <property type="entry name" value="PNPLA_dom"/>
</dbReference>
<dbReference type="PANTHER" id="PTHR14226">
    <property type="entry name" value="NEUROPATHY TARGET ESTERASE/SWISS CHEESE D.MELANOGASTER"/>
    <property type="match status" value="1"/>
</dbReference>